<evidence type="ECO:0008006" key="5">
    <source>
        <dbReference type="Google" id="ProtNLM"/>
    </source>
</evidence>
<accession>A0A9P4JB95</accession>
<dbReference type="GO" id="GO:0007165">
    <property type="term" value="P:signal transduction"/>
    <property type="evidence" value="ECO:0007669"/>
    <property type="project" value="InterPro"/>
</dbReference>
<evidence type="ECO:0000313" key="4">
    <source>
        <dbReference type="Proteomes" id="UP000799536"/>
    </source>
</evidence>
<name>A0A9P4JB95_9PLEO</name>
<dbReference type="Pfam" id="PF00071">
    <property type="entry name" value="Ras"/>
    <property type="match status" value="1"/>
</dbReference>
<dbReference type="SUPFAM" id="SSF52540">
    <property type="entry name" value="P-loop containing nucleoside triphosphate hydrolases"/>
    <property type="match status" value="1"/>
</dbReference>
<proteinExistence type="predicted"/>
<dbReference type="InterPro" id="IPR027417">
    <property type="entry name" value="P-loop_NTPase"/>
</dbReference>
<dbReference type="GO" id="GO:0003924">
    <property type="term" value="F:GTPase activity"/>
    <property type="evidence" value="ECO:0007669"/>
    <property type="project" value="InterPro"/>
</dbReference>
<dbReference type="InterPro" id="IPR001806">
    <property type="entry name" value="Small_GTPase"/>
</dbReference>
<dbReference type="GO" id="GO:0016020">
    <property type="term" value="C:membrane"/>
    <property type="evidence" value="ECO:0007669"/>
    <property type="project" value="InterPro"/>
</dbReference>
<dbReference type="GO" id="GO:0005525">
    <property type="term" value="F:GTP binding"/>
    <property type="evidence" value="ECO:0007669"/>
    <property type="project" value="UniProtKB-KW"/>
</dbReference>
<sequence>MDFIYELILSASEGFLLVFDLTSIPSLRKLEILYDHIRQKKNYQDFPLVLIGNKSDLECQPMVIQDILSKKWPGRPYYETSAISGGSESVGEAFKDISRQIVSKHQQWKGMFE</sequence>
<dbReference type="InterPro" id="IPR020849">
    <property type="entry name" value="Small_GTPase_Ras-type"/>
</dbReference>
<evidence type="ECO:0000313" key="3">
    <source>
        <dbReference type="EMBL" id="KAF2196090.1"/>
    </source>
</evidence>
<dbReference type="AlphaFoldDB" id="A0A9P4JB95"/>
<dbReference type="Gene3D" id="3.40.50.300">
    <property type="entry name" value="P-loop containing nucleotide triphosphate hydrolases"/>
    <property type="match status" value="1"/>
</dbReference>
<keyword evidence="1" id="KW-0547">Nucleotide-binding</keyword>
<reference evidence="3" key="1">
    <citation type="journal article" date="2020" name="Stud. Mycol.">
        <title>101 Dothideomycetes genomes: a test case for predicting lifestyles and emergence of pathogens.</title>
        <authorList>
            <person name="Haridas S."/>
            <person name="Albert R."/>
            <person name="Binder M."/>
            <person name="Bloem J."/>
            <person name="Labutti K."/>
            <person name="Salamov A."/>
            <person name="Andreopoulos B."/>
            <person name="Baker S."/>
            <person name="Barry K."/>
            <person name="Bills G."/>
            <person name="Bluhm B."/>
            <person name="Cannon C."/>
            <person name="Castanera R."/>
            <person name="Culley D."/>
            <person name="Daum C."/>
            <person name="Ezra D."/>
            <person name="Gonzalez J."/>
            <person name="Henrissat B."/>
            <person name="Kuo A."/>
            <person name="Liang C."/>
            <person name="Lipzen A."/>
            <person name="Lutzoni F."/>
            <person name="Magnuson J."/>
            <person name="Mondo S."/>
            <person name="Nolan M."/>
            <person name="Ohm R."/>
            <person name="Pangilinan J."/>
            <person name="Park H.-J."/>
            <person name="Ramirez L."/>
            <person name="Alfaro M."/>
            <person name="Sun H."/>
            <person name="Tritt A."/>
            <person name="Yoshinaga Y."/>
            <person name="Zwiers L.-H."/>
            <person name="Turgeon B."/>
            <person name="Goodwin S."/>
            <person name="Spatafora J."/>
            <person name="Crous P."/>
            <person name="Grigoriev I."/>
        </authorList>
    </citation>
    <scope>NUCLEOTIDE SEQUENCE</scope>
    <source>
        <strain evidence="3">ATCC 74209</strain>
    </source>
</reference>
<protein>
    <recommendedName>
        <fullName evidence="5">Ras family protein</fullName>
    </recommendedName>
</protein>
<dbReference type="PROSITE" id="PS51419">
    <property type="entry name" value="RAB"/>
    <property type="match status" value="1"/>
</dbReference>
<dbReference type="SMART" id="SM00173">
    <property type="entry name" value="RAS"/>
    <property type="match status" value="1"/>
</dbReference>
<evidence type="ECO:0000256" key="2">
    <source>
        <dbReference type="ARBA" id="ARBA00023134"/>
    </source>
</evidence>
<dbReference type="PROSITE" id="PS51421">
    <property type="entry name" value="RAS"/>
    <property type="match status" value="1"/>
</dbReference>
<keyword evidence="4" id="KW-1185">Reference proteome</keyword>
<keyword evidence="2" id="KW-0342">GTP-binding</keyword>
<gene>
    <name evidence="3" type="ORF">GQ43DRAFT_278001</name>
</gene>
<dbReference type="OrthoDB" id="5976022at2759"/>
<dbReference type="PANTHER" id="PTHR24070">
    <property type="entry name" value="RAS, DI-RAS, AND RHEB FAMILY MEMBERS OF SMALL GTPASE SUPERFAMILY"/>
    <property type="match status" value="1"/>
</dbReference>
<dbReference type="EMBL" id="ML994487">
    <property type="protein sequence ID" value="KAF2196090.1"/>
    <property type="molecule type" value="Genomic_DNA"/>
</dbReference>
<organism evidence="3 4">
    <name type="scientific">Delitschia confertaspora ATCC 74209</name>
    <dbReference type="NCBI Taxonomy" id="1513339"/>
    <lineage>
        <taxon>Eukaryota</taxon>
        <taxon>Fungi</taxon>
        <taxon>Dikarya</taxon>
        <taxon>Ascomycota</taxon>
        <taxon>Pezizomycotina</taxon>
        <taxon>Dothideomycetes</taxon>
        <taxon>Pleosporomycetidae</taxon>
        <taxon>Pleosporales</taxon>
        <taxon>Delitschiaceae</taxon>
        <taxon>Delitschia</taxon>
    </lineage>
</organism>
<dbReference type="Proteomes" id="UP000799536">
    <property type="component" value="Unassembled WGS sequence"/>
</dbReference>
<evidence type="ECO:0000256" key="1">
    <source>
        <dbReference type="ARBA" id="ARBA00022741"/>
    </source>
</evidence>
<comment type="caution">
    <text evidence="3">The sequence shown here is derived from an EMBL/GenBank/DDBJ whole genome shotgun (WGS) entry which is preliminary data.</text>
</comment>